<dbReference type="PANTHER" id="PTHR33375">
    <property type="entry name" value="CHROMOSOME-PARTITIONING PROTEIN PARB-RELATED"/>
    <property type="match status" value="1"/>
</dbReference>
<evidence type="ECO:0000259" key="1">
    <source>
        <dbReference type="SMART" id="SM00470"/>
    </source>
</evidence>
<keyword evidence="2" id="KW-0614">Plasmid</keyword>
<dbReference type="InterPro" id="IPR036086">
    <property type="entry name" value="ParB/Sulfiredoxin_sf"/>
</dbReference>
<sequence>MTKQMTITADEARFPLAKLALSPMNPRQNVPAAEVEELAGSIWVSGLIQNLAGIMDDNGGAEIVAGGRRLRALQLLAERYPNLAQDRPDLANPPVRIAPDHETAQAWAVAENAARRDLHPADEIRAYGKMEKSGASPAQIARAFAVTEKSVYRRLALAGLPEAVIDALAANEISLGAAACFTISTDEARSLEVLDQCRSQNWSDYNIKKALKPDAVKDTDRRAKFVGIEAYQAAGGRIGGDLFAEETLLDDPDILGSVFADHLAQIAESHKDDDGWRWVDVSDEDYLGYWFIEQNGFERIYRTEGELSPEQAERYDALADLADAGALADDERQELAALKGITEGDFTEAQRAHSGLIVYVDRDGAVQTCAGLIRKADKAEAIAAGLLAKPQRSADDAPKSPISQKLRDDLGRVSLGARQHAALRDPDLLIDLLAFQLSHDLRWSKPLGLSTDLVPNDPSTEAEGYELDSRLTEDQPRDMYGKDLAKSFRAFRQKGADHIRGELVRFLAAQLQGGDKKLKAMIERETKPNTREVWTPTAANFFSRVGGAYLNSLWNELLDLKEDHATATSFAKLKKGEKATKLEALFSGEKDLRSALGVTEVQAAKIEAWLPDGME</sequence>
<protein>
    <submittedName>
        <fullName evidence="2">ParB/RepB/Spo0J family partition protein</fullName>
    </submittedName>
</protein>
<dbReference type="SMART" id="SM00470">
    <property type="entry name" value="ParB"/>
    <property type="match status" value="1"/>
</dbReference>
<dbReference type="SUPFAM" id="SSF110849">
    <property type="entry name" value="ParB/Sulfiredoxin"/>
    <property type="match status" value="1"/>
</dbReference>
<dbReference type="RefSeq" id="WP_096870026.1">
    <property type="nucleotide sequence ID" value="NZ_CP010645.1"/>
</dbReference>
<organism evidence="2 3">
    <name type="scientific">Phaeobacter piscinae</name>
    <dbReference type="NCBI Taxonomy" id="1580596"/>
    <lineage>
        <taxon>Bacteria</taxon>
        <taxon>Pseudomonadati</taxon>
        <taxon>Pseudomonadota</taxon>
        <taxon>Alphaproteobacteria</taxon>
        <taxon>Rhodobacterales</taxon>
        <taxon>Roseobacteraceae</taxon>
        <taxon>Phaeobacter</taxon>
    </lineage>
</organism>
<name>A0ABM6PIU3_9RHOB</name>
<dbReference type="SUPFAM" id="SSF109709">
    <property type="entry name" value="KorB DNA-binding domain-like"/>
    <property type="match status" value="1"/>
</dbReference>
<dbReference type="Gene3D" id="3.90.1530.30">
    <property type="match status" value="1"/>
</dbReference>
<gene>
    <name evidence="2" type="ORF">PhaeoP36_03704</name>
</gene>
<dbReference type="EMBL" id="CP010645">
    <property type="protein sequence ID" value="ATG37781.1"/>
    <property type="molecule type" value="Genomic_DNA"/>
</dbReference>
<dbReference type="InterPro" id="IPR003115">
    <property type="entry name" value="ParB_N"/>
</dbReference>
<dbReference type="Pfam" id="PF02195">
    <property type="entry name" value="ParB_N"/>
    <property type="match status" value="1"/>
</dbReference>
<reference evidence="2 3" key="1">
    <citation type="journal article" date="2017" name="Front. Microbiol.">
        <title>Phaeobacter piscinae sp. nov., a species of the Roseobacter group and potential aquaculture probiont.</title>
        <authorList>
            <person name="Sonnenschein E.C."/>
            <person name="Phippen C.B.W."/>
            <person name="Nielsen K.F."/>
            <person name="Mateiu R.V."/>
            <person name="Melchiorsen J."/>
            <person name="Gram L."/>
            <person name="Overmann J."/>
            <person name="Freese H.M."/>
        </authorList>
    </citation>
    <scope>NUCLEOTIDE SEQUENCE [LARGE SCALE GENOMIC DNA]</scope>
    <source>
        <strain evidence="2 3">P36</strain>
    </source>
</reference>
<evidence type="ECO:0000313" key="2">
    <source>
        <dbReference type="EMBL" id="ATG37781.1"/>
    </source>
</evidence>
<dbReference type="Proteomes" id="UP000218891">
    <property type="component" value="Plasmid pP36_b"/>
</dbReference>
<dbReference type="Pfam" id="PF17762">
    <property type="entry name" value="HTH_ParB"/>
    <property type="match status" value="1"/>
</dbReference>
<reference evidence="2 3" key="4">
    <citation type="journal article" date="2018" name="Environ. Microbiol. Rep.">
        <title>Phylogenetic distribution of roseobacticides in the Roseobacter group and their effect on microalgae.</title>
        <authorList>
            <person name="Sonnenschein E.C."/>
            <person name="Phippen C.B."/>
            <person name="Bentzon-Tilia M."/>
            <person name="Rasmussen S.A."/>
            <person name="Nielsen K.F."/>
            <person name="Gram L."/>
        </authorList>
    </citation>
    <scope>NUCLEOTIDE SEQUENCE [LARGE SCALE GENOMIC DNA]</scope>
    <source>
        <strain evidence="2 3">P36</strain>
    </source>
</reference>
<dbReference type="InterPro" id="IPR041468">
    <property type="entry name" value="HTH_ParB/Spo0J"/>
</dbReference>
<dbReference type="CDD" id="cd16406">
    <property type="entry name" value="ParB_N_like"/>
    <property type="match status" value="1"/>
</dbReference>
<evidence type="ECO:0000313" key="3">
    <source>
        <dbReference type="Proteomes" id="UP000218891"/>
    </source>
</evidence>
<dbReference type="Gene3D" id="1.10.10.2830">
    <property type="match status" value="1"/>
</dbReference>
<dbReference type="PANTHER" id="PTHR33375:SF7">
    <property type="entry name" value="CHROMOSOME 2-PARTITIONING PROTEIN PARB-RELATED"/>
    <property type="match status" value="1"/>
</dbReference>
<proteinExistence type="predicted"/>
<dbReference type="InterPro" id="IPR050336">
    <property type="entry name" value="Chromosome_partition/occlusion"/>
</dbReference>
<keyword evidence="3" id="KW-1185">Reference proteome</keyword>
<reference evidence="2 3" key="2">
    <citation type="journal article" date="2017" name="Genome Biol. Evol.">
        <title>Trajectories and Drivers of Genome Evolution in Surface-Associated Marine Phaeobacter.</title>
        <authorList>
            <person name="Freese H.M."/>
            <person name="Sikorski J."/>
            <person name="Bunk B."/>
            <person name="Scheuner C."/>
            <person name="Meier-Kolthoff J.P."/>
            <person name="Sproer C."/>
            <person name="Gram L."/>
            <person name="Overmann J."/>
        </authorList>
    </citation>
    <scope>NUCLEOTIDE SEQUENCE [LARGE SCALE GENOMIC DNA]</scope>
    <source>
        <strain evidence="2 3">P36</strain>
    </source>
</reference>
<feature type="domain" description="ParB-like N-terminal" evidence="1">
    <location>
        <begin position="12"/>
        <end position="113"/>
    </location>
</feature>
<reference evidence="2 3" key="3">
    <citation type="journal article" date="2017" name="Int. J. Syst. Evol. Microbiol.">
        <title>Adaptation of Surface-Associated Bacteria to the Open Ocean: A Genomically Distinct Subpopulation of Phaeobacter gallaeciensis Colonizes Pacific Mesozooplankton.</title>
        <authorList>
            <person name="Freese H.M."/>
            <person name="Methner A."/>
            <person name="Overmann J."/>
        </authorList>
    </citation>
    <scope>NUCLEOTIDE SEQUENCE [LARGE SCALE GENOMIC DNA]</scope>
    <source>
        <strain evidence="2 3">P36</strain>
    </source>
</reference>
<accession>A0ABM6PIU3</accession>
<geneLocation type="plasmid" evidence="2 3">
    <name>pP36_b</name>
</geneLocation>